<dbReference type="PROSITE" id="PS51704">
    <property type="entry name" value="GP_PDE"/>
    <property type="match status" value="1"/>
</dbReference>
<sequence>MVIGFFLIILMIVLFLFALKLNGSKSVYQENFNIQHSPLKIGHRGAAGHCPENTVASYKKALELGAEVLEVDIHLSKDDVLVVHHDPTLDRTTSGKGRLRDYTAAELKEFDAGSWYHSRFKNERIPLLSEVFERFRTEAGFLIEIKHPSLYPGIEAKLAEELRKYIGSASFNNPIMVHSFDADSMRRFHLLMPEVQVGVLIKRRINDEALKEIAKFASFLNPKQTILDSKLQLRIQKHGMKVYTWTVNNKKRMRMFEKMKVDGIISDFPDYFSD</sequence>
<dbReference type="Pfam" id="PF03009">
    <property type="entry name" value="GDPD"/>
    <property type="match status" value="1"/>
</dbReference>
<dbReference type="PROSITE" id="PS50007">
    <property type="entry name" value="PIPLC_X_DOMAIN"/>
    <property type="match status" value="1"/>
</dbReference>
<dbReference type="GO" id="GO:0008081">
    <property type="term" value="F:phosphoric diester hydrolase activity"/>
    <property type="evidence" value="ECO:0007669"/>
    <property type="project" value="InterPro"/>
</dbReference>
<keyword evidence="3" id="KW-1185">Reference proteome</keyword>
<dbReference type="EMBL" id="LNNH01000056">
    <property type="protein sequence ID" value="KWW11164.1"/>
    <property type="molecule type" value="Genomic_DNA"/>
</dbReference>
<feature type="domain" description="GP-PDE" evidence="1">
    <location>
        <begin position="38"/>
        <end position="274"/>
    </location>
</feature>
<dbReference type="Proteomes" id="UP000064189">
    <property type="component" value="Unassembled WGS sequence"/>
</dbReference>
<reference evidence="2 3" key="1">
    <citation type="submission" date="2015-11" db="EMBL/GenBank/DDBJ databases">
        <title>Genome Sequence of Bacillus simplex strain VanAntwerpen2.</title>
        <authorList>
            <person name="Couger M.B."/>
        </authorList>
    </citation>
    <scope>NUCLEOTIDE SEQUENCE [LARGE SCALE GENOMIC DNA]</scope>
    <source>
        <strain evidence="2 3">VanAntwerpen02</strain>
    </source>
</reference>
<dbReference type="InterPro" id="IPR017946">
    <property type="entry name" value="PLC-like_Pdiesterase_TIM-brl"/>
</dbReference>
<evidence type="ECO:0000313" key="3">
    <source>
        <dbReference type="Proteomes" id="UP000064189"/>
    </source>
</evidence>
<dbReference type="SUPFAM" id="SSF51695">
    <property type="entry name" value="PLC-like phosphodiesterases"/>
    <property type="match status" value="1"/>
</dbReference>
<evidence type="ECO:0000313" key="2">
    <source>
        <dbReference type="EMBL" id="KWW11164.1"/>
    </source>
</evidence>
<dbReference type="PANTHER" id="PTHR46211">
    <property type="entry name" value="GLYCEROPHOSPHORYL DIESTER PHOSPHODIESTERASE"/>
    <property type="match status" value="1"/>
</dbReference>
<dbReference type="AlphaFoldDB" id="A0A125QQY4"/>
<comment type="caution">
    <text evidence="2">The sequence shown here is derived from an EMBL/GenBank/DDBJ whole genome shotgun (WGS) entry which is preliminary data.</text>
</comment>
<dbReference type="GO" id="GO:0006629">
    <property type="term" value="P:lipid metabolic process"/>
    <property type="evidence" value="ECO:0007669"/>
    <property type="project" value="InterPro"/>
</dbReference>
<organism evidence="2 3">
    <name type="scientific">Peribacillus simplex</name>
    <dbReference type="NCBI Taxonomy" id="1478"/>
    <lineage>
        <taxon>Bacteria</taxon>
        <taxon>Bacillati</taxon>
        <taxon>Bacillota</taxon>
        <taxon>Bacilli</taxon>
        <taxon>Bacillales</taxon>
        <taxon>Bacillaceae</taxon>
        <taxon>Peribacillus</taxon>
    </lineage>
</organism>
<dbReference type="PANTHER" id="PTHR46211:SF14">
    <property type="entry name" value="GLYCEROPHOSPHODIESTER PHOSPHODIESTERASE"/>
    <property type="match status" value="1"/>
</dbReference>
<accession>A0A125QQY4</accession>
<protein>
    <recommendedName>
        <fullName evidence="1">GP-PDE domain-containing protein</fullName>
    </recommendedName>
</protein>
<proteinExistence type="predicted"/>
<dbReference type="InterPro" id="IPR030395">
    <property type="entry name" value="GP_PDE_dom"/>
</dbReference>
<gene>
    <name evidence="2" type="ORF">AS888_03040</name>
</gene>
<name>A0A125QQY4_9BACI</name>
<dbReference type="Gene3D" id="3.20.20.190">
    <property type="entry name" value="Phosphatidylinositol (PI) phosphodiesterase"/>
    <property type="match status" value="1"/>
</dbReference>
<evidence type="ECO:0000259" key="1">
    <source>
        <dbReference type="PROSITE" id="PS51704"/>
    </source>
</evidence>